<dbReference type="EMBL" id="SMSJ01000136">
    <property type="protein sequence ID" value="TDH58277.1"/>
    <property type="molecule type" value="Genomic_DNA"/>
</dbReference>
<evidence type="ECO:0000313" key="3">
    <source>
        <dbReference type="Proteomes" id="UP000295096"/>
    </source>
</evidence>
<reference evidence="2 3" key="1">
    <citation type="journal article" date="2016" name="J. Microbiol.">
        <title>Dankookia rubra gen. nov., sp. nov., an alphaproteobacterium isolated from sediment of a shallow stream.</title>
        <authorList>
            <person name="Kim W.H."/>
            <person name="Kim D.H."/>
            <person name="Kang K."/>
            <person name="Ahn T.Y."/>
        </authorList>
    </citation>
    <scope>NUCLEOTIDE SEQUENCE [LARGE SCALE GENOMIC DNA]</scope>
    <source>
        <strain evidence="2 3">JCM30602</strain>
    </source>
</reference>
<dbReference type="InterPro" id="IPR019262">
    <property type="entry name" value="DUF2272"/>
</dbReference>
<sequence length="152" mass="16096">MSIYAFPAWSAAFVSAIARRAGLPEGALPAADRHARYIDALLARASAVPDGAPFLPYAPEDRAPKPGDLLCADRSAAPLSHWSMRLAEVGQPRPMHCDIVVRTSPGVIEVVGGNVQDLVVLRRFPVDAAGRVLPAPPGQPPFVLVLATQDSE</sequence>
<dbReference type="AlphaFoldDB" id="A0A4R5Q845"/>
<evidence type="ECO:0000313" key="2">
    <source>
        <dbReference type="EMBL" id="TDH58277.1"/>
    </source>
</evidence>
<accession>A0A4R5Q845</accession>
<protein>
    <submittedName>
        <fullName evidence="2">DUF2272 domain-containing protein</fullName>
    </submittedName>
</protein>
<feature type="domain" description="DUF2272" evidence="1">
    <location>
        <begin position="8"/>
        <end position="133"/>
    </location>
</feature>
<proteinExistence type="predicted"/>
<dbReference type="Proteomes" id="UP000295096">
    <property type="component" value="Unassembled WGS sequence"/>
</dbReference>
<comment type="caution">
    <text evidence="2">The sequence shown here is derived from an EMBL/GenBank/DDBJ whole genome shotgun (WGS) entry which is preliminary data.</text>
</comment>
<gene>
    <name evidence="2" type="ORF">E2C06_33445</name>
</gene>
<organism evidence="2 3">
    <name type="scientific">Dankookia rubra</name>
    <dbReference type="NCBI Taxonomy" id="1442381"/>
    <lineage>
        <taxon>Bacteria</taxon>
        <taxon>Pseudomonadati</taxon>
        <taxon>Pseudomonadota</taxon>
        <taxon>Alphaproteobacteria</taxon>
        <taxon>Acetobacterales</taxon>
        <taxon>Roseomonadaceae</taxon>
        <taxon>Dankookia</taxon>
    </lineage>
</organism>
<name>A0A4R5Q845_9PROT</name>
<dbReference type="Pfam" id="PF10030">
    <property type="entry name" value="DUF2272"/>
    <property type="match status" value="1"/>
</dbReference>
<keyword evidence="3" id="KW-1185">Reference proteome</keyword>
<dbReference type="OrthoDB" id="8836344at2"/>
<evidence type="ECO:0000259" key="1">
    <source>
        <dbReference type="Pfam" id="PF10030"/>
    </source>
</evidence>